<evidence type="ECO:0000256" key="7">
    <source>
        <dbReference type="ARBA" id="ARBA00022676"/>
    </source>
</evidence>
<gene>
    <name evidence="14" type="ORF">KPZU09_00260</name>
</gene>
<dbReference type="Proteomes" id="UP000655094">
    <property type="component" value="Unassembled WGS sequence"/>
</dbReference>
<accession>A0A919LS99</accession>
<evidence type="ECO:0000313" key="15">
    <source>
        <dbReference type="Proteomes" id="UP000655094"/>
    </source>
</evidence>
<evidence type="ECO:0000256" key="11">
    <source>
        <dbReference type="ARBA" id="ARBA00026059"/>
    </source>
</evidence>
<dbReference type="EC" id="2.4.2.17" evidence="4 12"/>
<comment type="pathway">
    <text evidence="2">Amino-acid biosynthesis; L-histidine biosynthesis; L-histidine from 5-phospho-alpha-D-ribose 1-diphosphate: step 1/9.</text>
</comment>
<dbReference type="PANTHER" id="PTHR21403">
    <property type="entry name" value="ATP PHOSPHORIBOSYLTRANSFERASE ATP-PRTASE"/>
    <property type="match status" value="1"/>
</dbReference>
<evidence type="ECO:0000256" key="9">
    <source>
        <dbReference type="ARBA" id="ARBA00023102"/>
    </source>
</evidence>
<dbReference type="AlphaFoldDB" id="A0A919LS99"/>
<evidence type="ECO:0000256" key="5">
    <source>
        <dbReference type="ARBA" id="ARBA00020998"/>
    </source>
</evidence>
<evidence type="ECO:0000256" key="4">
    <source>
        <dbReference type="ARBA" id="ARBA00011946"/>
    </source>
</evidence>
<keyword evidence="8" id="KW-0808">Transferase</keyword>
<evidence type="ECO:0000256" key="6">
    <source>
        <dbReference type="ARBA" id="ARBA00022605"/>
    </source>
</evidence>
<dbReference type="PANTHER" id="PTHR21403:SF8">
    <property type="entry name" value="ATP PHOSPHORIBOSYLTRANSFERASE"/>
    <property type="match status" value="1"/>
</dbReference>
<comment type="subunit">
    <text evidence="11">Equilibrium between an active dimeric form, an inactive hexameric form and higher aggregates. Interconversion between the various forms is largely reversible and is influenced by the natural substrates and inhibitors of the enzyme.</text>
</comment>
<sequence>MLDNTRLRIAIQKSGRLSEDSRELLSRCGIKVNLHTQRLIALAENMPIDILRVRDDDIPGLVMDGVVDLGIIGENVLEEELLSRRAQGEDPRYFTLRRLDFGGCRLSLATPVDEAGTARRRWTANVSPPLTRTC</sequence>
<dbReference type="Gene3D" id="3.40.190.10">
    <property type="entry name" value="Periplasmic binding protein-like II"/>
    <property type="match status" value="1"/>
</dbReference>
<organism evidence="14 15">
    <name type="scientific">Klebsiella pneumoniae</name>
    <dbReference type="NCBI Taxonomy" id="573"/>
    <lineage>
        <taxon>Bacteria</taxon>
        <taxon>Pseudomonadati</taxon>
        <taxon>Pseudomonadota</taxon>
        <taxon>Gammaproteobacteria</taxon>
        <taxon>Enterobacterales</taxon>
        <taxon>Enterobacteriaceae</taxon>
        <taxon>Klebsiella/Raoultella group</taxon>
        <taxon>Klebsiella</taxon>
        <taxon>Klebsiella pneumoniae complex</taxon>
    </lineage>
</organism>
<dbReference type="GO" id="GO:0000105">
    <property type="term" value="P:L-histidine biosynthetic process"/>
    <property type="evidence" value="ECO:0007669"/>
    <property type="project" value="UniProtKB-UniRule"/>
</dbReference>
<evidence type="ECO:0000256" key="2">
    <source>
        <dbReference type="ARBA" id="ARBA00004667"/>
    </source>
</evidence>
<dbReference type="GO" id="GO:0003879">
    <property type="term" value="F:ATP phosphoribosyltransferase activity"/>
    <property type="evidence" value="ECO:0007669"/>
    <property type="project" value="UniProtKB-UniRule"/>
</dbReference>
<dbReference type="GO" id="GO:0005737">
    <property type="term" value="C:cytoplasm"/>
    <property type="evidence" value="ECO:0007669"/>
    <property type="project" value="InterPro"/>
</dbReference>
<name>A0A919LS99_KLEPN</name>
<evidence type="ECO:0000313" key="14">
    <source>
        <dbReference type="EMBL" id="GHK50290.1"/>
    </source>
</evidence>
<dbReference type="Pfam" id="PF01634">
    <property type="entry name" value="HisG"/>
    <property type="match status" value="1"/>
</dbReference>
<keyword evidence="9" id="KW-0368">Histidine biosynthesis</keyword>
<comment type="function">
    <text evidence="10">Catalyzes the condensation of ATP and 5-phosphoribose 1-diphosphate to form N'-(5'-phosphoribosyl)-ATP (PR-ATP). Has a crucial role in the pathway because the rate of histidine biosynthesis seems to be controlled primarily by regulation of HisG enzymatic activity.</text>
</comment>
<feature type="domain" description="ATP phosphoribosyltransferase catalytic" evidence="13">
    <location>
        <begin position="54"/>
        <end position="115"/>
    </location>
</feature>
<comment type="similarity">
    <text evidence="3">Belongs to the ATP phosphoribosyltransferase family. Long subfamily.</text>
</comment>
<evidence type="ECO:0000256" key="8">
    <source>
        <dbReference type="ARBA" id="ARBA00022679"/>
    </source>
</evidence>
<dbReference type="NCBIfam" id="TIGR00070">
    <property type="entry name" value="hisG"/>
    <property type="match status" value="1"/>
</dbReference>
<dbReference type="EMBL" id="BNFF01000001">
    <property type="protein sequence ID" value="GHK50290.1"/>
    <property type="molecule type" value="Genomic_DNA"/>
</dbReference>
<dbReference type="InterPro" id="IPR001348">
    <property type="entry name" value="ATP_PRibTrfase_HisG"/>
</dbReference>
<evidence type="ECO:0000259" key="13">
    <source>
        <dbReference type="Pfam" id="PF01634"/>
    </source>
</evidence>
<keyword evidence="6" id="KW-0028">Amino-acid biosynthesis</keyword>
<comment type="caution">
    <text evidence="14">The sequence shown here is derived from an EMBL/GenBank/DDBJ whole genome shotgun (WGS) entry which is preliminary data.</text>
</comment>
<evidence type="ECO:0000256" key="1">
    <source>
        <dbReference type="ARBA" id="ARBA00000915"/>
    </source>
</evidence>
<protein>
    <recommendedName>
        <fullName evidence="5 12">ATP phosphoribosyltransferase</fullName>
        <ecNumber evidence="4 12">2.4.2.17</ecNumber>
    </recommendedName>
</protein>
<evidence type="ECO:0000256" key="3">
    <source>
        <dbReference type="ARBA" id="ARBA00007955"/>
    </source>
</evidence>
<proteinExistence type="inferred from homology"/>
<reference evidence="14" key="1">
    <citation type="submission" date="2020-10" db="EMBL/GenBank/DDBJ databases">
        <title>Genome Sequence of ESBL Producing Zambian Clinical Strains.</title>
        <authorList>
            <person name="Shawa M."/>
            <person name="Furuta Y."/>
            <person name="Simbotwe M."/>
            <person name="Mulenga E."/>
            <person name="Mubanga M."/>
            <person name="Mulenga G."/>
            <person name="Kaile C."/>
            <person name="Zorigt T."/>
            <person name="Hang'ombe B."/>
            <person name="Higashi H."/>
        </authorList>
    </citation>
    <scope>NUCLEOTIDE SEQUENCE</scope>
    <source>
        <strain evidence="14">Zam_UTH_09</strain>
    </source>
</reference>
<comment type="catalytic activity">
    <reaction evidence="1">
        <text>1-(5-phospho-beta-D-ribosyl)-ATP + diphosphate = 5-phospho-alpha-D-ribose 1-diphosphate + ATP</text>
        <dbReference type="Rhea" id="RHEA:18473"/>
        <dbReference type="ChEBI" id="CHEBI:30616"/>
        <dbReference type="ChEBI" id="CHEBI:33019"/>
        <dbReference type="ChEBI" id="CHEBI:58017"/>
        <dbReference type="ChEBI" id="CHEBI:73183"/>
        <dbReference type="EC" id="2.4.2.17"/>
    </reaction>
</comment>
<evidence type="ECO:0000256" key="10">
    <source>
        <dbReference type="ARBA" id="ARBA00024861"/>
    </source>
</evidence>
<dbReference type="InterPro" id="IPR013820">
    <property type="entry name" value="ATP_PRibTrfase_cat"/>
</dbReference>
<dbReference type="SUPFAM" id="SSF53850">
    <property type="entry name" value="Periplasmic binding protein-like II"/>
    <property type="match status" value="1"/>
</dbReference>
<evidence type="ECO:0000256" key="12">
    <source>
        <dbReference type="NCBIfam" id="TIGR00070"/>
    </source>
</evidence>
<keyword evidence="7" id="KW-0328">Glycosyltransferase</keyword>